<dbReference type="GeneID" id="68353565"/>
<sequence>MEEQPWTQDASPGDRRIVRRLGCIESYQVALQNLDHMRGNILACRYTLPARLVPHQLQHELVSTFETAVAHVVLKHPHMHVGLTGEGTDKPCWVRLDSINLQEHVEWHTVRGGTDHFQKAFLSASSQALDAKFINYHTAPGWKIKVLRQEGADFIEVLLVFNHTNMDGGSAKTFHKDLLQSLHDAPQIHDDHLTGNHVLTLPENSTAMLSPPPENLVSLPVEAGAMLEFLQVEVRTPAAKYPRSSAQAHWAPIVTAPFKTQFRSISVPSHVLSKLVQACHHRETTLTGLLQALVLVSLAALLEPSDATAFGSLTAMDFRRFLPSHHRWYPWFKPDRAMSNYVTCVNHIFDEDFVAQIRSRHSPYARDALEFGVLMDLAWTAARKVRHDLKAKLDQGTKNDMIGFAQAIGDWRTQLTEHTRRPRPSSWVITNLGLIDGSPTSLLSAGDAKPEPGSTWSMTRTQLLMCANVVSSAFGISVAAVKGGDLVITSSWQDCVIDVNLGEAFVKNLERSLKFTAQHQRGCRL</sequence>
<dbReference type="InterPro" id="IPR023213">
    <property type="entry name" value="CAT-like_dom_sf"/>
</dbReference>
<dbReference type="AlphaFoldDB" id="A0A9P8SIB2"/>
<protein>
    <submittedName>
        <fullName evidence="1">Alcohol acetyltransferase domain-containing protein</fullName>
    </submittedName>
</protein>
<comment type="caution">
    <text evidence="1">The sequence shown here is derived from an EMBL/GenBank/DDBJ whole genome shotgun (WGS) entry which is preliminary data.</text>
</comment>
<dbReference type="Proteomes" id="UP000824596">
    <property type="component" value="Unassembled WGS sequence"/>
</dbReference>
<keyword evidence="2" id="KW-1185">Reference proteome</keyword>
<proteinExistence type="predicted"/>
<accession>A0A9P8SIB2</accession>
<dbReference type="InterPro" id="IPR010828">
    <property type="entry name" value="Atf2/Sli1-like"/>
</dbReference>
<dbReference type="Gene3D" id="3.30.559.10">
    <property type="entry name" value="Chloramphenicol acetyltransferase-like domain"/>
    <property type="match status" value="1"/>
</dbReference>
<dbReference type="Pfam" id="PF07247">
    <property type="entry name" value="AATase"/>
    <property type="match status" value="1"/>
</dbReference>
<dbReference type="EMBL" id="JAIZPD010000004">
    <property type="protein sequence ID" value="KAH0964008.1"/>
    <property type="molecule type" value="Genomic_DNA"/>
</dbReference>
<evidence type="ECO:0000313" key="1">
    <source>
        <dbReference type="EMBL" id="KAH0964008.1"/>
    </source>
</evidence>
<dbReference type="PANTHER" id="PTHR28037:SF1">
    <property type="entry name" value="ALCOHOL O-ACETYLTRANSFERASE 1-RELATED"/>
    <property type="match status" value="1"/>
</dbReference>
<dbReference type="PANTHER" id="PTHR28037">
    <property type="entry name" value="ALCOHOL O-ACETYLTRANSFERASE 1-RELATED"/>
    <property type="match status" value="1"/>
</dbReference>
<dbReference type="OrthoDB" id="2150604at2759"/>
<name>A0A9P8SIB2_9HYPO</name>
<gene>
    <name evidence="1" type="ORF">HRG_04436</name>
</gene>
<dbReference type="RefSeq" id="XP_044721521.1">
    <property type="nucleotide sequence ID" value="XM_044862907.1"/>
</dbReference>
<evidence type="ECO:0000313" key="2">
    <source>
        <dbReference type="Proteomes" id="UP000824596"/>
    </source>
</evidence>
<dbReference type="SUPFAM" id="SSF52777">
    <property type="entry name" value="CoA-dependent acyltransferases"/>
    <property type="match status" value="1"/>
</dbReference>
<organism evidence="1 2">
    <name type="scientific">Hirsutella rhossiliensis</name>
    <dbReference type="NCBI Taxonomy" id="111463"/>
    <lineage>
        <taxon>Eukaryota</taxon>
        <taxon>Fungi</taxon>
        <taxon>Dikarya</taxon>
        <taxon>Ascomycota</taxon>
        <taxon>Pezizomycotina</taxon>
        <taxon>Sordariomycetes</taxon>
        <taxon>Hypocreomycetidae</taxon>
        <taxon>Hypocreales</taxon>
        <taxon>Ophiocordycipitaceae</taxon>
        <taxon>Hirsutella</taxon>
    </lineage>
</organism>
<dbReference type="GO" id="GO:0008080">
    <property type="term" value="F:N-acetyltransferase activity"/>
    <property type="evidence" value="ECO:0007669"/>
    <property type="project" value="TreeGrafter"/>
</dbReference>
<dbReference type="InterPro" id="IPR052058">
    <property type="entry name" value="Alcohol_O-acetyltransferase"/>
</dbReference>
<reference evidence="1" key="1">
    <citation type="submission" date="2021-09" db="EMBL/GenBank/DDBJ databases">
        <title>A high-quality genome of the endoparasitic fungus Hirsutella rhossiliensis with a comparison of Hirsutella genomes reveals transposable elements contributing to genome size variation.</title>
        <authorList>
            <person name="Lin R."/>
            <person name="Jiao Y."/>
            <person name="Sun X."/>
            <person name="Ling J."/>
            <person name="Xie B."/>
            <person name="Cheng X."/>
        </authorList>
    </citation>
    <scope>NUCLEOTIDE SEQUENCE</scope>
    <source>
        <strain evidence="1">HR02</strain>
    </source>
</reference>